<protein>
    <submittedName>
        <fullName evidence="3">NEW3 domain-containing protein</fullName>
    </submittedName>
</protein>
<dbReference type="Proteomes" id="UP001595818">
    <property type="component" value="Unassembled WGS sequence"/>
</dbReference>
<feature type="domain" description="Alpha-galactosidase NEW3" evidence="2">
    <location>
        <begin position="252"/>
        <end position="326"/>
    </location>
</feature>
<organism evidence="3 4">
    <name type="scientific">Negadavirga shengliensis</name>
    <dbReference type="NCBI Taxonomy" id="1389218"/>
    <lineage>
        <taxon>Bacteria</taxon>
        <taxon>Pseudomonadati</taxon>
        <taxon>Bacteroidota</taxon>
        <taxon>Cytophagia</taxon>
        <taxon>Cytophagales</taxon>
        <taxon>Cyclobacteriaceae</taxon>
        <taxon>Negadavirga</taxon>
    </lineage>
</organism>
<sequence>MIHIAWINALGGHTAHANSVALYTPYTELSVPPGESIDYSIEVINNSGSIRDVAISLSGLPEGWDYSLKSGGWSIGKISVLPGEKKSLSLKVEVPLKIEKGTYNFKVIASGFTVLPLTINVSETGTFRTEFTSNQANIEGHSNTTFTYNAKLKNMTAEPQLYALRSNAPRGWNVNFKANGKQVSSVNVEANHTQDLTIEVNPPSKIKADTYKIPIQAYTNASSADLELETVIKGSYEMELTTPTGLLSSNITSGGEKRVELLVRNTGSSPISGIKLDRKVPVDWDVIFEPNEISSLEPGENTKVFATIKASSRAIPGDYMATLEAHTPEVTERASFRVSVKTSMVMGWFGFTVILVVLGGIYHLFQKYGRR</sequence>
<evidence type="ECO:0000259" key="2">
    <source>
        <dbReference type="Pfam" id="PF10633"/>
    </source>
</evidence>
<keyword evidence="1" id="KW-0472">Membrane</keyword>
<dbReference type="InterPro" id="IPR018905">
    <property type="entry name" value="A-galactase_NEW3"/>
</dbReference>
<dbReference type="PANTHER" id="PTHR39198">
    <property type="entry name" value="HYPOTHETICAL MEMBRANE PROTEIN, CONSERVED"/>
    <property type="match status" value="1"/>
</dbReference>
<accession>A0ABV9T5F0</accession>
<comment type="caution">
    <text evidence="3">The sequence shown here is derived from an EMBL/GenBank/DDBJ whole genome shotgun (WGS) entry which is preliminary data.</text>
</comment>
<dbReference type="EMBL" id="JBHSJJ010000014">
    <property type="protein sequence ID" value="MFC4873960.1"/>
    <property type="molecule type" value="Genomic_DNA"/>
</dbReference>
<evidence type="ECO:0000313" key="3">
    <source>
        <dbReference type="EMBL" id="MFC4873960.1"/>
    </source>
</evidence>
<dbReference type="Gene3D" id="2.60.40.10">
    <property type="entry name" value="Immunoglobulins"/>
    <property type="match status" value="3"/>
</dbReference>
<feature type="transmembrane region" description="Helical" evidence="1">
    <location>
        <begin position="345"/>
        <end position="365"/>
    </location>
</feature>
<gene>
    <name evidence="3" type="ORF">ACFPFU_19805</name>
</gene>
<dbReference type="PANTHER" id="PTHR39198:SF1">
    <property type="entry name" value="ALPHA-GALACTOSIDASE NEW3 DOMAIN-CONTAINING PROTEIN"/>
    <property type="match status" value="1"/>
</dbReference>
<name>A0ABV9T5F0_9BACT</name>
<keyword evidence="1" id="KW-0812">Transmembrane</keyword>
<evidence type="ECO:0000313" key="4">
    <source>
        <dbReference type="Proteomes" id="UP001595818"/>
    </source>
</evidence>
<reference evidence="4" key="1">
    <citation type="journal article" date="2019" name="Int. J. Syst. Evol. Microbiol.">
        <title>The Global Catalogue of Microorganisms (GCM) 10K type strain sequencing project: providing services to taxonomists for standard genome sequencing and annotation.</title>
        <authorList>
            <consortium name="The Broad Institute Genomics Platform"/>
            <consortium name="The Broad Institute Genome Sequencing Center for Infectious Disease"/>
            <person name="Wu L."/>
            <person name="Ma J."/>
        </authorList>
    </citation>
    <scope>NUCLEOTIDE SEQUENCE [LARGE SCALE GENOMIC DNA]</scope>
    <source>
        <strain evidence="4">CGMCC 4.7466</strain>
    </source>
</reference>
<evidence type="ECO:0000256" key="1">
    <source>
        <dbReference type="SAM" id="Phobius"/>
    </source>
</evidence>
<dbReference type="InterPro" id="IPR013783">
    <property type="entry name" value="Ig-like_fold"/>
</dbReference>
<keyword evidence="4" id="KW-1185">Reference proteome</keyword>
<proteinExistence type="predicted"/>
<dbReference type="Pfam" id="PF10633">
    <property type="entry name" value="NPCBM_assoc"/>
    <property type="match status" value="1"/>
</dbReference>
<keyword evidence="1" id="KW-1133">Transmembrane helix</keyword>